<feature type="compositionally biased region" description="Pro residues" evidence="6">
    <location>
        <begin position="330"/>
        <end position="340"/>
    </location>
</feature>
<dbReference type="PANTHER" id="PTHR43765:SF2">
    <property type="entry name" value="2-DEHYDROPANTOATE 2-REDUCTASE"/>
    <property type="match status" value="1"/>
</dbReference>
<dbReference type="InterPro" id="IPR013328">
    <property type="entry name" value="6PGD_dom2"/>
</dbReference>
<dbReference type="STRING" id="1314782.A0A165W824"/>
<dbReference type="EMBL" id="KV425551">
    <property type="protein sequence ID" value="KZT30810.1"/>
    <property type="molecule type" value="Genomic_DNA"/>
</dbReference>
<evidence type="ECO:0000313" key="10">
    <source>
        <dbReference type="Proteomes" id="UP000076761"/>
    </source>
</evidence>
<evidence type="ECO:0000256" key="1">
    <source>
        <dbReference type="ARBA" id="ARBA00007870"/>
    </source>
</evidence>
<dbReference type="Gene3D" id="3.40.50.720">
    <property type="entry name" value="NAD(P)-binding Rossmann-like Domain"/>
    <property type="match status" value="1"/>
</dbReference>
<feature type="domain" description="Ketopantoate reductase N-terminal" evidence="7">
    <location>
        <begin position="3"/>
        <end position="196"/>
    </location>
</feature>
<dbReference type="OrthoDB" id="73846at2759"/>
<keyword evidence="3" id="KW-0521">NADP</keyword>
<reference evidence="9 10" key="1">
    <citation type="journal article" date="2016" name="Mol. Biol. Evol.">
        <title>Comparative Genomics of Early-Diverging Mushroom-Forming Fungi Provides Insights into the Origins of Lignocellulose Decay Capabilities.</title>
        <authorList>
            <person name="Nagy L.G."/>
            <person name="Riley R."/>
            <person name="Tritt A."/>
            <person name="Adam C."/>
            <person name="Daum C."/>
            <person name="Floudas D."/>
            <person name="Sun H."/>
            <person name="Yadav J.S."/>
            <person name="Pangilinan J."/>
            <person name="Larsson K.H."/>
            <person name="Matsuura K."/>
            <person name="Barry K."/>
            <person name="Labutti K."/>
            <person name="Kuo R."/>
            <person name="Ohm R.A."/>
            <person name="Bhattacharya S.S."/>
            <person name="Shirouzu T."/>
            <person name="Yoshinaga Y."/>
            <person name="Martin F.M."/>
            <person name="Grigoriev I.V."/>
            <person name="Hibbett D.S."/>
        </authorList>
    </citation>
    <scope>NUCLEOTIDE SEQUENCE [LARGE SCALE GENOMIC DNA]</scope>
    <source>
        <strain evidence="9 10">HHB14362 ss-1</strain>
    </source>
</reference>
<dbReference type="Pfam" id="PF02558">
    <property type="entry name" value="ApbA"/>
    <property type="match status" value="1"/>
</dbReference>
<feature type="region of interest" description="Disordered" evidence="6">
    <location>
        <begin position="321"/>
        <end position="340"/>
    </location>
</feature>
<organism evidence="9 10">
    <name type="scientific">Neolentinus lepideus HHB14362 ss-1</name>
    <dbReference type="NCBI Taxonomy" id="1314782"/>
    <lineage>
        <taxon>Eukaryota</taxon>
        <taxon>Fungi</taxon>
        <taxon>Dikarya</taxon>
        <taxon>Basidiomycota</taxon>
        <taxon>Agaricomycotina</taxon>
        <taxon>Agaricomycetes</taxon>
        <taxon>Gloeophyllales</taxon>
        <taxon>Gloeophyllaceae</taxon>
        <taxon>Neolentinus</taxon>
    </lineage>
</organism>
<dbReference type="InterPro" id="IPR013332">
    <property type="entry name" value="KPR_N"/>
</dbReference>
<dbReference type="GO" id="GO:0015940">
    <property type="term" value="P:pantothenate biosynthetic process"/>
    <property type="evidence" value="ECO:0007669"/>
    <property type="project" value="InterPro"/>
</dbReference>
<dbReference type="GO" id="GO:0008677">
    <property type="term" value="F:2-dehydropantoate 2-reductase activity"/>
    <property type="evidence" value="ECO:0007669"/>
    <property type="project" value="UniProtKB-EC"/>
</dbReference>
<evidence type="ECO:0000259" key="7">
    <source>
        <dbReference type="Pfam" id="PF02558"/>
    </source>
</evidence>
<name>A0A165W824_9AGAM</name>
<keyword evidence="4" id="KW-0560">Oxidoreductase</keyword>
<dbReference type="InterPro" id="IPR013752">
    <property type="entry name" value="KPA_reductase"/>
</dbReference>
<gene>
    <name evidence="9" type="ORF">NEOLEDRAFT_1153260</name>
</gene>
<evidence type="ECO:0000256" key="6">
    <source>
        <dbReference type="SAM" id="MobiDB-lite"/>
    </source>
</evidence>
<dbReference type="NCBIfam" id="TIGR00745">
    <property type="entry name" value="apbA_panE"/>
    <property type="match status" value="1"/>
</dbReference>
<dbReference type="InterPro" id="IPR003710">
    <property type="entry name" value="ApbA"/>
</dbReference>
<dbReference type="InterPro" id="IPR050838">
    <property type="entry name" value="Ketopantoate_reductase"/>
</dbReference>
<dbReference type="PANTHER" id="PTHR43765">
    <property type="entry name" value="2-DEHYDROPANTOATE 2-REDUCTASE-RELATED"/>
    <property type="match status" value="1"/>
</dbReference>
<dbReference type="InterPro" id="IPR036291">
    <property type="entry name" value="NAD(P)-bd_dom_sf"/>
</dbReference>
<proteinExistence type="inferred from homology"/>
<evidence type="ECO:0000256" key="4">
    <source>
        <dbReference type="ARBA" id="ARBA00023002"/>
    </source>
</evidence>
<comment type="similarity">
    <text evidence="1">Belongs to the ketopantoate reductase family.</text>
</comment>
<dbReference type="AlphaFoldDB" id="A0A165W824"/>
<dbReference type="InParanoid" id="A0A165W824"/>
<evidence type="ECO:0000313" key="9">
    <source>
        <dbReference type="EMBL" id="KZT30810.1"/>
    </source>
</evidence>
<sequence>MRFHVVGLGSIGTLLAFHLRRGLDPKHVIHLVHKTNGLAETARLEGGHIGVEYNGVYLSETGFKHEGFEPASRIYRDTVRQGRAIRSAKASGEEKLGIAQMPEILQSTQIESLFVTTKAHAVYHVIEGLLPRLSPRCTIVLGVNGMGVYEGLVSTFFRNPETRPHFILMSNTHGAWLKRPGRAIHSGLGTMQFGIVPDPRGRDFEASMHSGGLLSLPHSRRCNLNDIALPNNDPHGTEYVSLRNTITAFLSMKDLHTEWLPMSELQLAMRRKLVANAVINPLTALMNCRNGELFRTEESIRILRRVCKEAERVFSVDIRSQPRGFETPEDPAPQGDPVPPSLQSAGLIRNCLNVAKQTAHNFSSMLLDIQHGRQTEIDYINGYLVKLGSHHRVKMGTTSMLASLIKMRGTVPSRPLL</sequence>
<accession>A0A165W824</accession>
<dbReference type="InterPro" id="IPR008927">
    <property type="entry name" value="6-PGluconate_DH-like_C_sf"/>
</dbReference>
<dbReference type="Pfam" id="PF08546">
    <property type="entry name" value="ApbA_C"/>
    <property type="match status" value="1"/>
</dbReference>
<dbReference type="GO" id="GO:0050661">
    <property type="term" value="F:NADP binding"/>
    <property type="evidence" value="ECO:0007669"/>
    <property type="project" value="TreeGrafter"/>
</dbReference>
<evidence type="ECO:0000256" key="2">
    <source>
        <dbReference type="ARBA" id="ARBA00013014"/>
    </source>
</evidence>
<evidence type="ECO:0000259" key="8">
    <source>
        <dbReference type="Pfam" id="PF08546"/>
    </source>
</evidence>
<dbReference type="EC" id="1.1.1.169" evidence="2"/>
<evidence type="ECO:0000256" key="3">
    <source>
        <dbReference type="ARBA" id="ARBA00022857"/>
    </source>
</evidence>
<keyword evidence="10" id="KW-1185">Reference proteome</keyword>
<dbReference type="SUPFAM" id="SSF48179">
    <property type="entry name" value="6-phosphogluconate dehydrogenase C-terminal domain-like"/>
    <property type="match status" value="1"/>
</dbReference>
<protein>
    <recommendedName>
        <fullName evidence="2">2-dehydropantoate 2-reductase</fullName>
        <ecNumber evidence="2">1.1.1.169</ecNumber>
    </recommendedName>
    <alternativeName>
        <fullName evidence="5">Ketopantoate reductase</fullName>
    </alternativeName>
</protein>
<dbReference type="Gene3D" id="1.10.1040.10">
    <property type="entry name" value="N-(1-d-carboxylethyl)-l-norvaline Dehydrogenase, domain 2"/>
    <property type="match status" value="1"/>
</dbReference>
<feature type="domain" description="Ketopantoate reductase C-terminal" evidence="8">
    <location>
        <begin position="265"/>
        <end position="407"/>
    </location>
</feature>
<dbReference type="Proteomes" id="UP000076761">
    <property type="component" value="Unassembled WGS sequence"/>
</dbReference>
<dbReference type="GO" id="GO:0005739">
    <property type="term" value="C:mitochondrion"/>
    <property type="evidence" value="ECO:0007669"/>
    <property type="project" value="TreeGrafter"/>
</dbReference>
<evidence type="ECO:0000256" key="5">
    <source>
        <dbReference type="ARBA" id="ARBA00032024"/>
    </source>
</evidence>
<dbReference type="SUPFAM" id="SSF51735">
    <property type="entry name" value="NAD(P)-binding Rossmann-fold domains"/>
    <property type="match status" value="1"/>
</dbReference>
<dbReference type="FunCoup" id="A0A165W824">
    <property type="interactions" value="241"/>
</dbReference>